<comment type="similarity">
    <text evidence="1 8 9">Belongs to the 6-phosphogluconate dehydrogenase family.</text>
</comment>
<comment type="caution">
    <text evidence="11">The sequence shown here is derived from an EMBL/GenBank/DDBJ whole genome shotgun (WGS) entry which is preliminary data.</text>
</comment>
<dbReference type="InterPro" id="IPR006114">
    <property type="entry name" value="6PGDH_C"/>
</dbReference>
<dbReference type="NCBIfam" id="NF006765">
    <property type="entry name" value="PRK09287.1"/>
    <property type="match status" value="1"/>
</dbReference>
<accession>A0ABV5Z1H2</accession>
<protein>
    <recommendedName>
        <fullName evidence="4 8">6-phosphogluconate dehydrogenase, decarboxylating</fullName>
        <ecNumber evidence="3 8">1.1.1.44</ecNumber>
    </recommendedName>
</protein>
<name>A0ABV5Z1H2_9STAP</name>
<dbReference type="NCBIfam" id="TIGR00873">
    <property type="entry name" value="gnd"/>
    <property type="match status" value="1"/>
</dbReference>
<comment type="catalytic activity">
    <reaction evidence="7 8 9">
        <text>6-phospho-D-gluconate + NADP(+) = D-ribulose 5-phosphate + CO2 + NADPH</text>
        <dbReference type="Rhea" id="RHEA:10116"/>
        <dbReference type="ChEBI" id="CHEBI:16526"/>
        <dbReference type="ChEBI" id="CHEBI:57783"/>
        <dbReference type="ChEBI" id="CHEBI:58121"/>
        <dbReference type="ChEBI" id="CHEBI:58349"/>
        <dbReference type="ChEBI" id="CHEBI:58759"/>
        <dbReference type="EC" id="1.1.1.44"/>
    </reaction>
</comment>
<evidence type="ECO:0000259" key="10">
    <source>
        <dbReference type="SMART" id="SM01350"/>
    </source>
</evidence>
<dbReference type="InterPro" id="IPR006184">
    <property type="entry name" value="6PGdom_BS"/>
</dbReference>
<sequence length="468" mass="52618">MLYDIGVVGLGVMGANISKNMARNEFDVTTFDFYEDVRKNRILELKEEGVSVSSSLESFVKSLKKPRNILLLVKAGEVTDKTISQIAPLLEEGDTLIDGGNEQYENTQRRNGHLTALGINFIGMGVSGGEEGALNGPSLMPGGQKSAYDNVKDILEKISAKADDGKPCVTYIGNDGSGHYVKMIHNGIEYADMELISESYYFMKHGLRMSNKEMSEVFDEWNQGDLNSYLIEITARILEFKNEDGEYIIDLILDKAGQKGTGKWTGIEGLKLGIPLSIITDSVFSRCLSSLIDERAQINQAYDAEMGALPQEDKNEILEDLKNALYISKLMSYSQGFRLLKEASDIYEWNLQLGEISMIWRAGCIIRAHFLEEINRAYEKDPELDNLLLDDYFKSVVKKAHPSLRRIAIKAIENEIPVPGFLSALSYFDSMKQKRVSSNMIQAQRDYFGAHTYERIDKPGAFHTDWQQ</sequence>
<evidence type="ECO:0000256" key="4">
    <source>
        <dbReference type="ARBA" id="ARBA00018193"/>
    </source>
</evidence>
<keyword evidence="8 9" id="KW-0521">NADP</keyword>
<dbReference type="PRINTS" id="PR00076">
    <property type="entry name" value="6PGDHDRGNASE"/>
</dbReference>
<dbReference type="EC" id="1.1.1.44" evidence="3 8"/>
<dbReference type="Pfam" id="PF00393">
    <property type="entry name" value="6PGD"/>
    <property type="match status" value="1"/>
</dbReference>
<feature type="domain" description="6-phosphogluconate dehydrogenase C-terminal" evidence="10">
    <location>
        <begin position="178"/>
        <end position="467"/>
    </location>
</feature>
<reference evidence="11 12" key="1">
    <citation type="submission" date="2024-09" db="EMBL/GenBank/DDBJ databases">
        <authorList>
            <person name="Sun Q."/>
            <person name="Mori K."/>
        </authorList>
    </citation>
    <scope>NUCLEOTIDE SEQUENCE [LARGE SCALE GENOMIC DNA]</scope>
    <source>
        <strain evidence="11 12">JCM 12822</strain>
    </source>
</reference>
<dbReference type="Gene3D" id="1.20.5.320">
    <property type="entry name" value="6-Phosphogluconate Dehydrogenase, domain 3"/>
    <property type="match status" value="1"/>
</dbReference>
<evidence type="ECO:0000256" key="5">
    <source>
        <dbReference type="ARBA" id="ARBA00023002"/>
    </source>
</evidence>
<dbReference type="InterPro" id="IPR013328">
    <property type="entry name" value="6PGD_dom2"/>
</dbReference>
<dbReference type="PIRSF" id="PIRSF000109">
    <property type="entry name" value="6PGD"/>
    <property type="match status" value="1"/>
</dbReference>
<dbReference type="SMART" id="SM01350">
    <property type="entry name" value="6PGD"/>
    <property type="match status" value="1"/>
</dbReference>
<dbReference type="InterPro" id="IPR008927">
    <property type="entry name" value="6-PGluconate_DH-like_C_sf"/>
</dbReference>
<proteinExistence type="inferred from homology"/>
<dbReference type="Gene3D" id="1.10.1040.10">
    <property type="entry name" value="N-(1-d-carboxylethyl)-l-norvaline Dehydrogenase, domain 2"/>
    <property type="match status" value="1"/>
</dbReference>
<dbReference type="SUPFAM" id="SSF51735">
    <property type="entry name" value="NAD(P)-binding Rossmann-fold domains"/>
    <property type="match status" value="1"/>
</dbReference>
<keyword evidence="8 9" id="KW-0570">Pentose shunt</keyword>
<dbReference type="InterPro" id="IPR006183">
    <property type="entry name" value="Pgluconate_DH"/>
</dbReference>
<dbReference type="InterPro" id="IPR006113">
    <property type="entry name" value="6PGDH_Gnd/GntZ"/>
</dbReference>
<evidence type="ECO:0000313" key="12">
    <source>
        <dbReference type="Proteomes" id="UP001589740"/>
    </source>
</evidence>
<organism evidence="11 12">
    <name type="scientific">Salinicoccus siamensis</name>
    <dbReference type="NCBI Taxonomy" id="381830"/>
    <lineage>
        <taxon>Bacteria</taxon>
        <taxon>Bacillati</taxon>
        <taxon>Bacillota</taxon>
        <taxon>Bacilli</taxon>
        <taxon>Bacillales</taxon>
        <taxon>Staphylococcaceae</taxon>
        <taxon>Salinicoccus</taxon>
    </lineage>
</organism>
<dbReference type="Proteomes" id="UP001589740">
    <property type="component" value="Unassembled WGS sequence"/>
</dbReference>
<dbReference type="SUPFAM" id="SSF48179">
    <property type="entry name" value="6-phosphogluconate dehydrogenase C-terminal domain-like"/>
    <property type="match status" value="1"/>
</dbReference>
<dbReference type="Gene3D" id="3.40.50.720">
    <property type="entry name" value="NAD(P)-binding Rossmann-like Domain"/>
    <property type="match status" value="1"/>
</dbReference>
<comment type="pathway">
    <text evidence="8 9">Carbohydrate degradation; pentose phosphate pathway; D-ribulose 5-phosphate from D-glucose 6-phosphate (oxidative stage): step 3/3.</text>
</comment>
<evidence type="ECO:0000256" key="2">
    <source>
        <dbReference type="ARBA" id="ARBA00011738"/>
    </source>
</evidence>
<dbReference type="PANTHER" id="PTHR11811">
    <property type="entry name" value="6-PHOSPHOGLUCONATE DEHYDROGENASE"/>
    <property type="match status" value="1"/>
</dbReference>
<comment type="function">
    <text evidence="8">Catalyzes the oxidative decarboxylation of 6-phosphogluconate to ribulose 5-phosphate and CO(2), with concomitant reduction of NADP to NADPH.</text>
</comment>
<dbReference type="PROSITE" id="PS00461">
    <property type="entry name" value="6PGD"/>
    <property type="match status" value="1"/>
</dbReference>
<dbReference type="RefSeq" id="WP_380569534.1">
    <property type="nucleotide sequence ID" value="NZ_JBHMAH010000004.1"/>
</dbReference>
<evidence type="ECO:0000256" key="8">
    <source>
        <dbReference type="PIRNR" id="PIRNR000109"/>
    </source>
</evidence>
<evidence type="ECO:0000256" key="3">
    <source>
        <dbReference type="ARBA" id="ARBA00013011"/>
    </source>
</evidence>
<dbReference type="InterPro" id="IPR036291">
    <property type="entry name" value="NAD(P)-bd_dom_sf"/>
</dbReference>
<gene>
    <name evidence="11" type="primary">gndA</name>
    <name evidence="11" type="ORF">ACFFLE_02185</name>
</gene>
<dbReference type="GO" id="GO:0004616">
    <property type="term" value="F:phosphogluconate dehydrogenase (decarboxylating) activity"/>
    <property type="evidence" value="ECO:0007669"/>
    <property type="project" value="UniProtKB-EC"/>
</dbReference>
<evidence type="ECO:0000313" key="11">
    <source>
        <dbReference type="EMBL" id="MFB9859917.1"/>
    </source>
</evidence>
<evidence type="ECO:0000256" key="6">
    <source>
        <dbReference type="ARBA" id="ARBA00023064"/>
    </source>
</evidence>
<keyword evidence="12" id="KW-1185">Reference proteome</keyword>
<dbReference type="EMBL" id="JBHMAH010000004">
    <property type="protein sequence ID" value="MFB9859917.1"/>
    <property type="molecule type" value="Genomic_DNA"/>
</dbReference>
<keyword evidence="5 8" id="KW-0560">Oxidoreductase</keyword>
<evidence type="ECO:0000256" key="9">
    <source>
        <dbReference type="RuleBase" id="RU000485"/>
    </source>
</evidence>
<evidence type="ECO:0000256" key="7">
    <source>
        <dbReference type="ARBA" id="ARBA00048640"/>
    </source>
</evidence>
<evidence type="ECO:0000256" key="1">
    <source>
        <dbReference type="ARBA" id="ARBA00008419"/>
    </source>
</evidence>
<comment type="subunit">
    <text evidence="2 8">Homodimer.</text>
</comment>
<keyword evidence="6 9" id="KW-0311">Gluconate utilization</keyword>
<dbReference type="Pfam" id="PF03446">
    <property type="entry name" value="NAD_binding_2"/>
    <property type="match status" value="1"/>
</dbReference>
<dbReference type="InterPro" id="IPR006115">
    <property type="entry name" value="6PGDH_NADP-bd"/>
</dbReference>